<dbReference type="SMR" id="A0A420I2C5"/>
<feature type="signal peptide" evidence="1">
    <location>
        <begin position="1"/>
        <end position="23"/>
    </location>
</feature>
<keyword evidence="3" id="KW-1185">Reference proteome</keyword>
<evidence type="ECO:0000313" key="3">
    <source>
        <dbReference type="Proteomes" id="UP000286134"/>
    </source>
</evidence>
<name>A0A420I2C5_9PEZI</name>
<feature type="chain" id="PRO_5019018911" evidence="1">
    <location>
        <begin position="24"/>
        <end position="165"/>
    </location>
</feature>
<dbReference type="Proteomes" id="UP000286134">
    <property type="component" value="Unassembled WGS sequence"/>
</dbReference>
<evidence type="ECO:0000313" key="2">
    <source>
        <dbReference type="EMBL" id="RKF63849.1"/>
    </source>
</evidence>
<gene>
    <name evidence="2" type="ORF">OnM2_022095</name>
</gene>
<keyword evidence="1" id="KW-0732">Signal</keyword>
<sequence length="165" mass="17844">MLSDKALSLFFVLLLSNFSLSTAQHGVCRITSRPSQQTCLATDPTTFTINDFTTFEPSEGNPTPASVSFRFYDDDNALTAQCFSNDSLADTSSSVTSESPKVSFTYVENNLKITENYTSCVNVNSTEVEGLLELATNCYLNYPPSPLGNGIKCITPTGKLSGSFV</sequence>
<reference evidence="2 3" key="1">
    <citation type="journal article" date="2018" name="BMC Genomics">
        <title>Comparative genome analyses reveal sequence features reflecting distinct modes of host-adaptation between dicot and monocot powdery mildew.</title>
        <authorList>
            <person name="Wu Y."/>
            <person name="Ma X."/>
            <person name="Pan Z."/>
            <person name="Kale S.D."/>
            <person name="Song Y."/>
            <person name="King H."/>
            <person name="Zhang Q."/>
            <person name="Presley C."/>
            <person name="Deng X."/>
            <person name="Wei C.I."/>
            <person name="Xiao S."/>
        </authorList>
    </citation>
    <scope>NUCLEOTIDE SEQUENCE [LARGE SCALE GENOMIC DNA]</scope>
    <source>
        <strain evidence="2">UMSG2</strain>
    </source>
</reference>
<organism evidence="2 3">
    <name type="scientific">Erysiphe neolycopersici</name>
    <dbReference type="NCBI Taxonomy" id="212602"/>
    <lineage>
        <taxon>Eukaryota</taxon>
        <taxon>Fungi</taxon>
        <taxon>Dikarya</taxon>
        <taxon>Ascomycota</taxon>
        <taxon>Pezizomycotina</taxon>
        <taxon>Leotiomycetes</taxon>
        <taxon>Erysiphales</taxon>
        <taxon>Erysiphaceae</taxon>
        <taxon>Erysiphe</taxon>
    </lineage>
</organism>
<accession>A0A420I2C5</accession>
<dbReference type="EMBL" id="MCFK01002288">
    <property type="protein sequence ID" value="RKF63849.1"/>
    <property type="molecule type" value="Genomic_DNA"/>
</dbReference>
<dbReference type="AlphaFoldDB" id="A0A420I2C5"/>
<proteinExistence type="predicted"/>
<protein>
    <submittedName>
        <fullName evidence="2">Putative effector protein</fullName>
    </submittedName>
</protein>
<comment type="caution">
    <text evidence="2">The sequence shown here is derived from an EMBL/GenBank/DDBJ whole genome shotgun (WGS) entry which is preliminary data.</text>
</comment>
<dbReference type="OrthoDB" id="5317368at2759"/>
<evidence type="ECO:0000256" key="1">
    <source>
        <dbReference type="SAM" id="SignalP"/>
    </source>
</evidence>